<feature type="transmembrane region" description="Helical" evidence="1">
    <location>
        <begin position="98"/>
        <end position="118"/>
    </location>
</feature>
<keyword evidence="3" id="KW-1185">Reference proteome</keyword>
<feature type="transmembrane region" description="Helical" evidence="1">
    <location>
        <begin position="64"/>
        <end position="86"/>
    </location>
</feature>
<keyword evidence="1" id="KW-0472">Membrane</keyword>
<evidence type="ECO:0000313" key="3">
    <source>
        <dbReference type="Proteomes" id="UP000664034"/>
    </source>
</evidence>
<gene>
    <name evidence="2" type="ORF">J2I47_03165</name>
</gene>
<sequence length="179" mass="19992">MMIRLFWLLLIATIGYSVFMNRSIAPLTSKEVVAYELARTPDQATVLLGQMSLRGKDVLLSRSIFLDFLFLCLYGTTLFVGCRYAAQLLAKVDVRKTWITWVNRLAWLGIVAAVFDAIENGAMLQQLPPASATTTTAHLAWAMALLKFSCIAVVLFIAATGFGYYGLKRLSDTKRPMLW</sequence>
<accession>A0A939GDJ2</accession>
<keyword evidence="1" id="KW-1133">Transmembrane helix</keyword>
<reference evidence="2" key="1">
    <citation type="submission" date="2021-03" db="EMBL/GenBank/DDBJ databases">
        <title>Fibrella sp. HMF5335 genome sequencing and assembly.</title>
        <authorList>
            <person name="Kang H."/>
            <person name="Kim H."/>
            <person name="Bae S."/>
            <person name="Joh K."/>
        </authorList>
    </citation>
    <scope>NUCLEOTIDE SEQUENCE</scope>
    <source>
        <strain evidence="2">HMF5335</strain>
    </source>
</reference>
<feature type="transmembrane region" description="Helical" evidence="1">
    <location>
        <begin position="138"/>
        <end position="167"/>
    </location>
</feature>
<dbReference type="Proteomes" id="UP000664034">
    <property type="component" value="Unassembled WGS sequence"/>
</dbReference>
<evidence type="ECO:0000313" key="2">
    <source>
        <dbReference type="EMBL" id="MBO0935540.1"/>
    </source>
</evidence>
<name>A0A939GDJ2_9BACT</name>
<dbReference type="AlphaFoldDB" id="A0A939GDJ2"/>
<dbReference type="RefSeq" id="WP_207363086.1">
    <property type="nucleotide sequence ID" value="NZ_JAFMYV010000001.1"/>
</dbReference>
<protein>
    <submittedName>
        <fullName evidence="2">Uncharacterized protein</fullName>
    </submittedName>
</protein>
<comment type="caution">
    <text evidence="2">The sequence shown here is derived from an EMBL/GenBank/DDBJ whole genome shotgun (WGS) entry which is preliminary data.</text>
</comment>
<organism evidence="2 3">
    <name type="scientific">Fibrella rubiginis</name>
    <dbReference type="NCBI Taxonomy" id="2817060"/>
    <lineage>
        <taxon>Bacteria</taxon>
        <taxon>Pseudomonadati</taxon>
        <taxon>Bacteroidota</taxon>
        <taxon>Cytophagia</taxon>
        <taxon>Cytophagales</taxon>
        <taxon>Spirosomataceae</taxon>
        <taxon>Fibrella</taxon>
    </lineage>
</organism>
<evidence type="ECO:0000256" key="1">
    <source>
        <dbReference type="SAM" id="Phobius"/>
    </source>
</evidence>
<keyword evidence="1" id="KW-0812">Transmembrane</keyword>
<proteinExistence type="predicted"/>
<dbReference type="EMBL" id="JAFMYV010000001">
    <property type="protein sequence ID" value="MBO0935540.1"/>
    <property type="molecule type" value="Genomic_DNA"/>
</dbReference>